<dbReference type="AlphaFoldDB" id="A0AAE3FEW8"/>
<gene>
    <name evidence="4" type="ORF">MR241_00315</name>
</gene>
<accession>A0AAE3FEW8</accession>
<keyword evidence="3" id="KW-0812">Transmembrane</keyword>
<name>A0AAE3FEW8_9BACT</name>
<dbReference type="InterPro" id="IPR003784">
    <property type="entry name" value="BioY"/>
</dbReference>
<comment type="caution">
    <text evidence="4">The sequence shown here is derived from an EMBL/GenBank/DDBJ whole genome shotgun (WGS) entry which is preliminary data.</text>
</comment>
<keyword evidence="2 3" id="KW-0472">Membrane</keyword>
<evidence type="ECO:0000313" key="5">
    <source>
        <dbReference type="Proteomes" id="UP001139365"/>
    </source>
</evidence>
<dbReference type="PIRSF" id="PIRSF016661">
    <property type="entry name" value="BioY"/>
    <property type="match status" value="1"/>
</dbReference>
<dbReference type="GO" id="GO:0015225">
    <property type="term" value="F:biotin transmembrane transporter activity"/>
    <property type="evidence" value="ECO:0007669"/>
    <property type="project" value="UniProtKB-UniRule"/>
</dbReference>
<organism evidence="4 5">
    <name type="scientific">Candidatus Colimorpha enterica</name>
    <dbReference type="NCBI Taxonomy" id="3083063"/>
    <lineage>
        <taxon>Bacteria</taxon>
        <taxon>Pseudomonadati</taxon>
        <taxon>Bacteroidota</taxon>
        <taxon>Bacteroidia</taxon>
        <taxon>Bacteroidales</taxon>
        <taxon>Candidatus Colimorpha</taxon>
    </lineage>
</organism>
<comment type="similarity">
    <text evidence="1 2">Belongs to the BioY family.</text>
</comment>
<feature type="transmembrane region" description="Helical" evidence="3">
    <location>
        <begin position="9"/>
        <end position="27"/>
    </location>
</feature>
<feature type="transmembrane region" description="Helical" evidence="3">
    <location>
        <begin position="33"/>
        <end position="52"/>
    </location>
</feature>
<keyword evidence="2" id="KW-0813">Transport</keyword>
<dbReference type="Gene3D" id="1.10.1760.20">
    <property type="match status" value="1"/>
</dbReference>
<dbReference type="PANTHER" id="PTHR34295:SF1">
    <property type="entry name" value="BIOTIN TRANSPORTER BIOY"/>
    <property type="match status" value="1"/>
</dbReference>
<feature type="transmembrane region" description="Helical" evidence="3">
    <location>
        <begin position="112"/>
        <end position="135"/>
    </location>
</feature>
<dbReference type="PANTHER" id="PTHR34295">
    <property type="entry name" value="BIOTIN TRANSPORTER BIOY"/>
    <property type="match status" value="1"/>
</dbReference>
<evidence type="ECO:0000256" key="3">
    <source>
        <dbReference type="SAM" id="Phobius"/>
    </source>
</evidence>
<dbReference type="GO" id="GO:0005886">
    <property type="term" value="C:plasma membrane"/>
    <property type="evidence" value="ECO:0007669"/>
    <property type="project" value="UniProtKB-SubCell"/>
</dbReference>
<evidence type="ECO:0000256" key="2">
    <source>
        <dbReference type="PIRNR" id="PIRNR016661"/>
    </source>
</evidence>
<feature type="transmembrane region" description="Helical" evidence="3">
    <location>
        <begin position="147"/>
        <end position="172"/>
    </location>
</feature>
<feature type="transmembrane region" description="Helical" evidence="3">
    <location>
        <begin position="87"/>
        <end position="105"/>
    </location>
</feature>
<proteinExistence type="inferred from homology"/>
<dbReference type="EMBL" id="JALEMU010000008">
    <property type="protein sequence ID" value="MCI5754722.1"/>
    <property type="molecule type" value="Genomic_DNA"/>
</dbReference>
<keyword evidence="2" id="KW-1003">Cell membrane</keyword>
<reference evidence="4 5" key="1">
    <citation type="submission" date="2022-03" db="EMBL/GenBank/DDBJ databases">
        <title>Metagenome-assembled genomes from swine fecal metagenomes.</title>
        <authorList>
            <person name="Holman D.B."/>
            <person name="Kommadath A."/>
        </authorList>
    </citation>
    <scope>NUCLEOTIDE SEQUENCE [LARGE SCALE GENOMIC DNA]</scope>
    <source>
        <strain evidence="4">SUG147</strain>
    </source>
</reference>
<dbReference type="Pfam" id="PF02632">
    <property type="entry name" value="BioY"/>
    <property type="match status" value="1"/>
</dbReference>
<comment type="subcellular location">
    <subcellularLocation>
        <location evidence="2">Cell membrane</location>
        <topology evidence="2">Multi-pass membrane protein</topology>
    </subcellularLocation>
</comment>
<dbReference type="Proteomes" id="UP001139365">
    <property type="component" value="Unassembled WGS sequence"/>
</dbReference>
<protein>
    <recommendedName>
        <fullName evidence="2">Biotin transporter</fullName>
    </recommendedName>
</protein>
<feature type="transmembrane region" description="Helical" evidence="3">
    <location>
        <begin position="59"/>
        <end position="81"/>
    </location>
</feature>
<evidence type="ECO:0000256" key="1">
    <source>
        <dbReference type="ARBA" id="ARBA00010692"/>
    </source>
</evidence>
<sequence>MTEIKKKTLGTVLCGMFAALITVGAYIKFHIGAVPFTMQVFFVILAGMMLGRKFGSISVLVYIAAGLVGIPVFTDGGGIWYFLNPKFGYIIGFAIAAFVTGYIAFSGKRSYLRCLAAGMAGIAIIYFIGVIYYWAISYFYLGKSLSFAFLMKWCFLITLPGDVVSCLLAAFISDRAGKAVKI</sequence>
<keyword evidence="3" id="KW-1133">Transmembrane helix</keyword>
<evidence type="ECO:0000313" key="4">
    <source>
        <dbReference type="EMBL" id="MCI5754722.1"/>
    </source>
</evidence>